<dbReference type="Proteomes" id="UP001165287">
    <property type="component" value="Unassembled WGS sequence"/>
</dbReference>
<organism evidence="6 7">
    <name type="scientific">Metabacillus rhizolycopersici</name>
    <dbReference type="NCBI Taxonomy" id="2875709"/>
    <lineage>
        <taxon>Bacteria</taxon>
        <taxon>Bacillati</taxon>
        <taxon>Bacillota</taxon>
        <taxon>Bacilli</taxon>
        <taxon>Bacillales</taxon>
        <taxon>Bacillaceae</taxon>
        <taxon>Metabacillus</taxon>
    </lineage>
</organism>
<protein>
    <submittedName>
        <fullName evidence="6">UDP-N-acetylmuramoyl-tripeptide--D-alanyl-D-alanine ligase</fullName>
    </submittedName>
</protein>
<dbReference type="SUPFAM" id="SSF53244">
    <property type="entry name" value="MurD-like peptide ligases, peptide-binding domain"/>
    <property type="match status" value="1"/>
</dbReference>
<keyword evidence="1 6" id="KW-0436">Ligase</keyword>
<dbReference type="Pfam" id="PF08245">
    <property type="entry name" value="Mur_ligase_M"/>
    <property type="match status" value="1"/>
</dbReference>
<accession>A0ABS7UR72</accession>
<dbReference type="EMBL" id="JAIQUM010000016">
    <property type="protein sequence ID" value="MBZ5750557.1"/>
    <property type="molecule type" value="Genomic_DNA"/>
</dbReference>
<evidence type="ECO:0000259" key="4">
    <source>
        <dbReference type="Pfam" id="PF02875"/>
    </source>
</evidence>
<evidence type="ECO:0000256" key="1">
    <source>
        <dbReference type="ARBA" id="ARBA00022598"/>
    </source>
</evidence>
<comment type="caution">
    <text evidence="6">The sequence shown here is derived from an EMBL/GenBank/DDBJ whole genome shotgun (WGS) entry which is preliminary data.</text>
</comment>
<dbReference type="PANTHER" id="PTHR43024:SF1">
    <property type="entry name" value="UDP-N-ACETYLMURAMOYL-TRIPEPTIDE--D-ALANYL-D-ALANINE LIGASE"/>
    <property type="match status" value="1"/>
</dbReference>
<dbReference type="InterPro" id="IPR036615">
    <property type="entry name" value="Mur_ligase_C_dom_sf"/>
</dbReference>
<dbReference type="InterPro" id="IPR013221">
    <property type="entry name" value="Mur_ligase_cen"/>
</dbReference>
<dbReference type="InterPro" id="IPR004101">
    <property type="entry name" value="Mur_ligase_C"/>
</dbReference>
<evidence type="ECO:0000259" key="5">
    <source>
        <dbReference type="Pfam" id="PF08245"/>
    </source>
</evidence>
<sequence>MKTLRLKSILPVLSGEIINGDVNSLIKSVAKGIRYKLMNHSIYFHIQKGKVQIPSDVKTCVIVVSNLSHVSGINDEGVTIVLVQNVKSAYYRFISYYRRLFDIPVIGITGTCGKTTTKEMISWILSNDLNVVKTRLSLNGLARNLQYLMQIDDDTDVAVIEMGVDGPDNMLYTAHYFRPDIGVITNIGVDHLEGFQEHDKYIEEKEKMLKALGNKGVLVLNADDEHTKKINLADYKGKIINVSLYQDATLTAENIEYREKGMGFTIRYKRKEYPCFVPGFGEHNVYNALYAIAVCIEVNKMGISDMIERLKTFKHVQRHTQFKKGLNDSVIIDDTWSTNPTSIKAALDVLQHASNATKKVVVLGDIEELGQSYVNEYNNVAELVVNSKVDYFITIGEKSKVMSMRAIELGMNPQNVYHAHEQQAVVNFLQSISDHDTCILVKTSMNRSYRNLLERLTQP</sequence>
<gene>
    <name evidence="6" type="ORF">K9V48_09915</name>
</gene>
<dbReference type="SUPFAM" id="SSF53623">
    <property type="entry name" value="MurD-like peptide ligases, catalytic domain"/>
    <property type="match status" value="1"/>
</dbReference>
<reference evidence="6" key="1">
    <citation type="submission" date="2024-05" db="EMBL/GenBank/DDBJ databases">
        <title>Metabacillus sp. nov., isolated from the rhizosphere soil of tomato plants.</title>
        <authorList>
            <person name="Ma R."/>
        </authorList>
    </citation>
    <scope>NUCLEOTIDE SEQUENCE</scope>
    <source>
        <strain evidence="6">DBTR6</strain>
    </source>
</reference>
<dbReference type="PANTHER" id="PTHR43024">
    <property type="entry name" value="UDP-N-ACETYLMURAMOYL-TRIPEPTIDE--D-ALANYL-D-ALANINE LIGASE"/>
    <property type="match status" value="1"/>
</dbReference>
<feature type="domain" description="Mur ligase central" evidence="5">
    <location>
        <begin position="108"/>
        <end position="295"/>
    </location>
</feature>
<dbReference type="InterPro" id="IPR036565">
    <property type="entry name" value="Mur-like_cat_sf"/>
</dbReference>
<dbReference type="Gene3D" id="3.90.190.20">
    <property type="entry name" value="Mur ligase, C-terminal domain"/>
    <property type="match status" value="1"/>
</dbReference>
<dbReference type="GO" id="GO:0016874">
    <property type="term" value="F:ligase activity"/>
    <property type="evidence" value="ECO:0007669"/>
    <property type="project" value="UniProtKB-KW"/>
</dbReference>
<dbReference type="Pfam" id="PF02875">
    <property type="entry name" value="Mur_ligase_C"/>
    <property type="match status" value="1"/>
</dbReference>
<evidence type="ECO:0000256" key="2">
    <source>
        <dbReference type="ARBA" id="ARBA00022741"/>
    </source>
</evidence>
<keyword evidence="3" id="KW-0067">ATP-binding</keyword>
<proteinExistence type="predicted"/>
<feature type="domain" description="Mur ligase C-terminal" evidence="4">
    <location>
        <begin position="324"/>
        <end position="442"/>
    </location>
</feature>
<name>A0ABS7UR72_9BACI</name>
<keyword evidence="7" id="KW-1185">Reference proteome</keyword>
<evidence type="ECO:0000256" key="3">
    <source>
        <dbReference type="ARBA" id="ARBA00022840"/>
    </source>
</evidence>
<dbReference type="InterPro" id="IPR051046">
    <property type="entry name" value="MurCDEF_CellWall_CoF430Synth"/>
</dbReference>
<dbReference type="Gene3D" id="3.40.1190.10">
    <property type="entry name" value="Mur-like, catalytic domain"/>
    <property type="match status" value="1"/>
</dbReference>
<keyword evidence="2" id="KW-0547">Nucleotide-binding</keyword>
<dbReference type="RefSeq" id="WP_224138782.1">
    <property type="nucleotide sequence ID" value="NZ_JAIQUM010000016.1"/>
</dbReference>
<evidence type="ECO:0000313" key="7">
    <source>
        <dbReference type="Proteomes" id="UP001165287"/>
    </source>
</evidence>
<evidence type="ECO:0000313" key="6">
    <source>
        <dbReference type="EMBL" id="MBZ5750557.1"/>
    </source>
</evidence>